<comment type="caution">
    <text evidence="1">The sequence shown here is derived from an EMBL/GenBank/DDBJ whole genome shotgun (WGS) entry which is preliminary data.</text>
</comment>
<organism evidence="1 2">
    <name type="scientific">Allacma fusca</name>
    <dbReference type="NCBI Taxonomy" id="39272"/>
    <lineage>
        <taxon>Eukaryota</taxon>
        <taxon>Metazoa</taxon>
        <taxon>Ecdysozoa</taxon>
        <taxon>Arthropoda</taxon>
        <taxon>Hexapoda</taxon>
        <taxon>Collembola</taxon>
        <taxon>Symphypleona</taxon>
        <taxon>Sminthuridae</taxon>
        <taxon>Allacma</taxon>
    </lineage>
</organism>
<evidence type="ECO:0000313" key="2">
    <source>
        <dbReference type="Proteomes" id="UP000708208"/>
    </source>
</evidence>
<keyword evidence="2" id="KW-1185">Reference proteome</keyword>
<sequence>MPCAPSDISSEVTRFQLSSPTKIPLNIEPSVTPNQVEGRMMIKQENCEEEFISPCRPGQIRTCQPLTKVGRGPCSIQKVPSLSDLSDPESSSSL</sequence>
<dbReference type="Proteomes" id="UP000708208">
    <property type="component" value="Unassembled WGS sequence"/>
</dbReference>
<gene>
    <name evidence="1" type="ORF">AFUS01_LOCUS20602</name>
</gene>
<dbReference type="AlphaFoldDB" id="A0A8J2NZ29"/>
<accession>A0A8J2NZ29</accession>
<reference evidence="1" key="1">
    <citation type="submission" date="2021-06" db="EMBL/GenBank/DDBJ databases">
        <authorList>
            <person name="Hodson N. C."/>
            <person name="Mongue J. A."/>
            <person name="Jaron S. K."/>
        </authorList>
    </citation>
    <scope>NUCLEOTIDE SEQUENCE</scope>
</reference>
<evidence type="ECO:0000313" key="1">
    <source>
        <dbReference type="EMBL" id="CAG7732063.1"/>
    </source>
</evidence>
<name>A0A8J2NZ29_9HEXA</name>
<dbReference type="EMBL" id="CAJVCH010224183">
    <property type="protein sequence ID" value="CAG7732063.1"/>
    <property type="molecule type" value="Genomic_DNA"/>
</dbReference>
<protein>
    <submittedName>
        <fullName evidence="1">Uncharacterized protein</fullName>
    </submittedName>
</protein>
<proteinExistence type="predicted"/>
<feature type="non-terminal residue" evidence="1">
    <location>
        <position position="1"/>
    </location>
</feature>